<dbReference type="HOGENOM" id="CLU_1053765_0_0_1"/>
<dbReference type="EMBL" id="CH408076">
    <property type="protein sequence ID" value="EEQ36663.1"/>
    <property type="molecule type" value="Genomic_DNA"/>
</dbReference>
<evidence type="ECO:0000313" key="2">
    <source>
        <dbReference type="Proteomes" id="UP000007703"/>
    </source>
</evidence>
<reference evidence="1 2" key="1">
    <citation type="journal article" date="2009" name="Nature">
        <title>Evolution of pathogenicity and sexual reproduction in eight Candida genomes.</title>
        <authorList>
            <person name="Butler G."/>
            <person name="Rasmussen M.D."/>
            <person name="Lin M.F."/>
            <person name="Santos M.A."/>
            <person name="Sakthikumar S."/>
            <person name="Munro C.A."/>
            <person name="Rheinbay E."/>
            <person name="Grabherr M."/>
            <person name="Forche A."/>
            <person name="Reedy J.L."/>
            <person name="Agrafioti I."/>
            <person name="Arnaud M.B."/>
            <person name="Bates S."/>
            <person name="Brown A.J."/>
            <person name="Brunke S."/>
            <person name="Costanzo M.C."/>
            <person name="Fitzpatrick D.A."/>
            <person name="de Groot P.W."/>
            <person name="Harris D."/>
            <person name="Hoyer L.L."/>
            <person name="Hube B."/>
            <person name="Klis F.M."/>
            <person name="Kodira C."/>
            <person name="Lennard N."/>
            <person name="Logue M.E."/>
            <person name="Martin R."/>
            <person name="Neiman A.M."/>
            <person name="Nikolaou E."/>
            <person name="Quail M.A."/>
            <person name="Quinn J."/>
            <person name="Santos M.C."/>
            <person name="Schmitzberger F.F."/>
            <person name="Sherlock G."/>
            <person name="Shah P."/>
            <person name="Silverstein K.A."/>
            <person name="Skrzypek M.S."/>
            <person name="Soll D."/>
            <person name="Staggs R."/>
            <person name="Stansfield I."/>
            <person name="Stumpf M.P."/>
            <person name="Sudbery P.E."/>
            <person name="Srikantha T."/>
            <person name="Zeng Q."/>
            <person name="Berman J."/>
            <person name="Berriman M."/>
            <person name="Heitman J."/>
            <person name="Gow N.A."/>
            <person name="Lorenz M.C."/>
            <person name="Birren B.W."/>
            <person name="Kellis M."/>
            <person name="Cuomo C.A."/>
        </authorList>
    </citation>
    <scope>NUCLEOTIDE SEQUENCE [LARGE SCALE GENOMIC DNA]</scope>
    <source>
        <strain evidence="1 2">ATCC 42720</strain>
    </source>
</reference>
<dbReference type="VEuPathDB" id="FungiDB:CLUG_00785"/>
<sequence length="264" mass="29589">MVVVTDSEHWSIDTRTQALHLLKSEQLVWSGSARLNLQKVSDCLHDFIRATQLTGRGGADLDIVLAHRVSHVHGVESGHFVHSHWRHVQHLGNVVHDRNRGETNSASAQVQQRHACALFVSRWILGNDLLGPLQVLGRELKRHSLVVLFSVSVDRDYAGSGGHFHGGIAAQSFRHVTEHDVKRLSSASEERNANSRFRCFSSMFLSGTGSFFCVRNSKMGSAHWPKVCTRTSGSVTYKTQNTRQVQRNVYRPMTQKKMFGIASQ</sequence>
<dbReference type="InParanoid" id="C4XXW2"/>
<dbReference type="AlphaFoldDB" id="C4XXW2"/>
<proteinExistence type="predicted"/>
<gene>
    <name evidence="1" type="ORF">CLUG_00785</name>
</gene>
<organism evidence="1 2">
    <name type="scientific">Clavispora lusitaniae (strain ATCC 42720)</name>
    <name type="common">Yeast</name>
    <name type="synonym">Candida lusitaniae</name>
    <dbReference type="NCBI Taxonomy" id="306902"/>
    <lineage>
        <taxon>Eukaryota</taxon>
        <taxon>Fungi</taxon>
        <taxon>Dikarya</taxon>
        <taxon>Ascomycota</taxon>
        <taxon>Saccharomycotina</taxon>
        <taxon>Pichiomycetes</taxon>
        <taxon>Metschnikowiaceae</taxon>
        <taxon>Clavispora</taxon>
    </lineage>
</organism>
<name>C4XXW2_CLAL4</name>
<protein>
    <submittedName>
        <fullName evidence="1">Uncharacterized protein</fullName>
    </submittedName>
</protein>
<dbReference type="Proteomes" id="UP000007703">
    <property type="component" value="Unassembled WGS sequence"/>
</dbReference>
<dbReference type="KEGG" id="clu:CLUG_00785"/>
<accession>C4XXW2</accession>
<evidence type="ECO:0000313" key="1">
    <source>
        <dbReference type="EMBL" id="EEQ36663.1"/>
    </source>
</evidence>